<dbReference type="AlphaFoldDB" id="A0A1G9J0B9"/>
<dbReference type="Proteomes" id="UP000199202">
    <property type="component" value="Unassembled WGS sequence"/>
</dbReference>
<accession>A0A1G9J0B9</accession>
<dbReference type="EMBL" id="FNDJ01000024">
    <property type="protein sequence ID" value="SDL30736.1"/>
    <property type="molecule type" value="Genomic_DNA"/>
</dbReference>
<sequence>MPPAKLMTLFAGGRDRLILNTVVRVSEER</sequence>
<protein>
    <submittedName>
        <fullName evidence="1">Uncharacterized protein</fullName>
    </submittedName>
</protein>
<organism evidence="1 2">
    <name type="scientific">Nonomuraea jiangxiensis</name>
    <dbReference type="NCBI Taxonomy" id="633440"/>
    <lineage>
        <taxon>Bacteria</taxon>
        <taxon>Bacillati</taxon>
        <taxon>Actinomycetota</taxon>
        <taxon>Actinomycetes</taxon>
        <taxon>Streptosporangiales</taxon>
        <taxon>Streptosporangiaceae</taxon>
        <taxon>Nonomuraea</taxon>
    </lineage>
</organism>
<name>A0A1G9J0B9_9ACTN</name>
<evidence type="ECO:0000313" key="1">
    <source>
        <dbReference type="EMBL" id="SDL30736.1"/>
    </source>
</evidence>
<evidence type="ECO:0000313" key="2">
    <source>
        <dbReference type="Proteomes" id="UP000199202"/>
    </source>
</evidence>
<keyword evidence="2" id="KW-1185">Reference proteome</keyword>
<gene>
    <name evidence="1" type="ORF">SAMN05421869_124101</name>
</gene>
<reference evidence="1 2" key="1">
    <citation type="submission" date="2016-10" db="EMBL/GenBank/DDBJ databases">
        <authorList>
            <person name="de Groot N.N."/>
        </authorList>
    </citation>
    <scope>NUCLEOTIDE SEQUENCE [LARGE SCALE GENOMIC DNA]</scope>
    <source>
        <strain evidence="1 2">CGMCC 4.6533</strain>
    </source>
</reference>
<dbReference type="STRING" id="633440.SAMN05421869_124101"/>
<proteinExistence type="predicted"/>